<feature type="region of interest" description="Disordered" evidence="5">
    <location>
        <begin position="115"/>
        <end position="146"/>
    </location>
</feature>
<dbReference type="Pfam" id="PF00436">
    <property type="entry name" value="SSB"/>
    <property type="match status" value="1"/>
</dbReference>
<evidence type="ECO:0000256" key="2">
    <source>
        <dbReference type="ARBA" id="ARBA00023172"/>
    </source>
</evidence>
<comment type="subunit">
    <text evidence="3">Homotetramer.</text>
</comment>
<dbReference type="PANTHER" id="PTHR10302">
    <property type="entry name" value="SINGLE-STRANDED DNA-BINDING PROTEIN"/>
    <property type="match status" value="1"/>
</dbReference>
<name>A0A7H9BQD3_PARPN</name>
<proteinExistence type="inferred from homology"/>
<accession>A0A7H9BQD3</accession>
<dbReference type="SUPFAM" id="SSF50249">
    <property type="entry name" value="Nucleic acid-binding proteins"/>
    <property type="match status" value="1"/>
</dbReference>
<keyword evidence="3" id="KW-0227">DNA damage</keyword>
<dbReference type="GO" id="GO:0006310">
    <property type="term" value="P:DNA recombination"/>
    <property type="evidence" value="ECO:0007669"/>
    <property type="project" value="UniProtKB-UniRule"/>
</dbReference>
<comment type="caution">
    <text evidence="3">Lacks conserved residue(s) required for the propagation of feature annotation.</text>
</comment>
<evidence type="ECO:0000313" key="6">
    <source>
        <dbReference type="EMBL" id="QLH13550.1"/>
    </source>
</evidence>
<dbReference type="CDD" id="cd04496">
    <property type="entry name" value="SSB_OBF"/>
    <property type="match status" value="1"/>
</dbReference>
<dbReference type="PROSITE" id="PS50935">
    <property type="entry name" value="SSB"/>
    <property type="match status" value="1"/>
</dbReference>
<gene>
    <name evidence="6" type="primary">ssb</name>
    <name evidence="6" type="ORF">HYQ43_04525</name>
</gene>
<dbReference type="NCBIfam" id="TIGR00621">
    <property type="entry name" value="ssb"/>
    <property type="match status" value="1"/>
</dbReference>
<dbReference type="InterPro" id="IPR011344">
    <property type="entry name" value="ssDNA-bd"/>
</dbReference>
<dbReference type="GO" id="GO:0009295">
    <property type="term" value="C:nucleoid"/>
    <property type="evidence" value="ECO:0007669"/>
    <property type="project" value="TreeGrafter"/>
</dbReference>
<feature type="short sequence motif" description="Important for interaction with partner proteins" evidence="3">
    <location>
        <begin position="141"/>
        <end position="146"/>
    </location>
</feature>
<sequence>MADLNRVSLLGRLGADPEIRQTQSGEKVATFRIATGEQWKDKSTGEKKERTEWHTVVAWGPLAQIAEKYLAKGKRVYAEGPQRTRKWQDQSGNDRYSTEVVLSGFGARLDVIDWPEGGGAARGQEESYGGDNLPPSRPDFDDDIPF</sequence>
<comment type="function">
    <text evidence="3">Plays an important role in DNA replication, recombination and repair. Binds to ssDNA and to an array of partner proteins to recruit them to their sites of action during DNA metabolism.</text>
</comment>
<reference evidence="6 7" key="1">
    <citation type="submission" date="2020-07" db="EMBL/GenBank/DDBJ databases">
        <title>The complete genome of Paracoccus pantotrophus ACCC 10489.</title>
        <authorList>
            <person name="Si Y."/>
        </authorList>
    </citation>
    <scope>NUCLEOTIDE SEQUENCE [LARGE SCALE GENOMIC DNA]</scope>
    <source>
        <strain evidence="6 7">ACCC10489</strain>
    </source>
</reference>
<keyword evidence="3" id="KW-0234">DNA repair</keyword>
<dbReference type="RefSeq" id="WP_179921091.1">
    <property type="nucleotide sequence ID" value="NZ_CP058689.1"/>
</dbReference>
<dbReference type="AlphaFoldDB" id="A0A7H9BQD3"/>
<dbReference type="GO" id="GO:0006260">
    <property type="term" value="P:DNA replication"/>
    <property type="evidence" value="ECO:0007669"/>
    <property type="project" value="UniProtKB-UniRule"/>
</dbReference>
<dbReference type="PANTHER" id="PTHR10302:SF0">
    <property type="entry name" value="SINGLE-STRANDED DNA-BINDING PROTEIN, MITOCHONDRIAL"/>
    <property type="match status" value="1"/>
</dbReference>
<dbReference type="Gene3D" id="2.40.50.140">
    <property type="entry name" value="Nucleic acid-binding proteins"/>
    <property type="match status" value="1"/>
</dbReference>
<dbReference type="InterPro" id="IPR012340">
    <property type="entry name" value="NA-bd_OB-fold"/>
</dbReference>
<dbReference type="GO" id="GO:0006281">
    <property type="term" value="P:DNA repair"/>
    <property type="evidence" value="ECO:0007669"/>
    <property type="project" value="UniProtKB-UniRule"/>
</dbReference>
<dbReference type="GO" id="GO:0003697">
    <property type="term" value="F:single-stranded DNA binding"/>
    <property type="evidence" value="ECO:0007669"/>
    <property type="project" value="UniProtKB-UniRule"/>
</dbReference>
<evidence type="ECO:0000256" key="3">
    <source>
        <dbReference type="HAMAP-Rule" id="MF_00984"/>
    </source>
</evidence>
<dbReference type="HAMAP" id="MF_00984">
    <property type="entry name" value="SSB"/>
    <property type="match status" value="1"/>
</dbReference>
<evidence type="ECO:0000256" key="1">
    <source>
        <dbReference type="ARBA" id="ARBA00023125"/>
    </source>
</evidence>
<dbReference type="InterPro" id="IPR000424">
    <property type="entry name" value="Primosome_PriB/ssb"/>
</dbReference>
<evidence type="ECO:0000256" key="4">
    <source>
        <dbReference type="RuleBase" id="RU000524"/>
    </source>
</evidence>
<dbReference type="Proteomes" id="UP000509322">
    <property type="component" value="Chromosome 1"/>
</dbReference>
<dbReference type="EMBL" id="CP058689">
    <property type="protein sequence ID" value="QLH13550.1"/>
    <property type="molecule type" value="Genomic_DNA"/>
</dbReference>
<protein>
    <recommendedName>
        <fullName evidence="3 4">Single-stranded DNA-binding protein</fullName>
        <shortName evidence="3">SSB</shortName>
    </recommendedName>
</protein>
<keyword evidence="2 3" id="KW-0233">DNA recombination</keyword>
<keyword evidence="3" id="KW-0235">DNA replication</keyword>
<organism evidence="6 7">
    <name type="scientific">Paracoccus pantotrophus</name>
    <name type="common">Thiosphaera pantotropha</name>
    <dbReference type="NCBI Taxonomy" id="82367"/>
    <lineage>
        <taxon>Bacteria</taxon>
        <taxon>Pseudomonadati</taxon>
        <taxon>Pseudomonadota</taxon>
        <taxon>Alphaproteobacteria</taxon>
        <taxon>Rhodobacterales</taxon>
        <taxon>Paracoccaceae</taxon>
        <taxon>Paracoccus</taxon>
    </lineage>
</organism>
<evidence type="ECO:0000256" key="5">
    <source>
        <dbReference type="SAM" id="MobiDB-lite"/>
    </source>
</evidence>
<keyword evidence="1 3" id="KW-0238">DNA-binding</keyword>
<evidence type="ECO:0000313" key="7">
    <source>
        <dbReference type="Proteomes" id="UP000509322"/>
    </source>
</evidence>